<evidence type="ECO:0000313" key="1">
    <source>
        <dbReference type="EMBL" id="GAA3591433.1"/>
    </source>
</evidence>
<name>A0ABP6YXC8_9ACTN</name>
<evidence type="ECO:0000313" key="2">
    <source>
        <dbReference type="Proteomes" id="UP001500630"/>
    </source>
</evidence>
<gene>
    <name evidence="1" type="ORF">GCM10022419_087770</name>
</gene>
<accession>A0ABP6YXC8</accession>
<proteinExistence type="predicted"/>
<comment type="caution">
    <text evidence="1">The sequence shown here is derived from an EMBL/GenBank/DDBJ whole genome shotgun (WGS) entry which is preliminary data.</text>
</comment>
<organism evidence="1 2">
    <name type="scientific">Nonomuraea rosea</name>
    <dbReference type="NCBI Taxonomy" id="638574"/>
    <lineage>
        <taxon>Bacteria</taxon>
        <taxon>Bacillati</taxon>
        <taxon>Actinomycetota</taxon>
        <taxon>Actinomycetes</taxon>
        <taxon>Streptosporangiales</taxon>
        <taxon>Streptosporangiaceae</taxon>
        <taxon>Nonomuraea</taxon>
    </lineage>
</organism>
<reference evidence="2" key="1">
    <citation type="journal article" date="2019" name="Int. J. Syst. Evol. Microbiol.">
        <title>The Global Catalogue of Microorganisms (GCM) 10K type strain sequencing project: providing services to taxonomists for standard genome sequencing and annotation.</title>
        <authorList>
            <consortium name="The Broad Institute Genomics Platform"/>
            <consortium name="The Broad Institute Genome Sequencing Center for Infectious Disease"/>
            <person name="Wu L."/>
            <person name="Ma J."/>
        </authorList>
    </citation>
    <scope>NUCLEOTIDE SEQUENCE [LARGE SCALE GENOMIC DNA]</scope>
    <source>
        <strain evidence="2">JCM 17326</strain>
    </source>
</reference>
<dbReference type="EMBL" id="BAABDQ010000026">
    <property type="protein sequence ID" value="GAA3591433.1"/>
    <property type="molecule type" value="Genomic_DNA"/>
</dbReference>
<keyword evidence="2" id="KW-1185">Reference proteome</keyword>
<sequence length="59" mass="6179">MSQAPSASSLSMAIVITLPPPDIPSFAAVLLRRERMRPIRVVAPPAAGRPPLTTGDMAV</sequence>
<dbReference type="Proteomes" id="UP001500630">
    <property type="component" value="Unassembled WGS sequence"/>
</dbReference>
<protein>
    <submittedName>
        <fullName evidence="1">Uncharacterized protein</fullName>
    </submittedName>
</protein>